<dbReference type="EC" id="3.1.3.62" evidence="4"/>
<evidence type="ECO:0000256" key="3">
    <source>
        <dbReference type="ARBA" id="ARBA00012976"/>
    </source>
</evidence>
<comment type="catalytic activity">
    <reaction evidence="14">
        <text>1D-myo-inositol hexakisphosphate + H2O = 1D-myo-inositol 1,2,4,5,6-pentakisphosphate + phosphate</text>
        <dbReference type="Rhea" id="RHEA:16989"/>
        <dbReference type="ChEBI" id="CHEBI:15377"/>
        <dbReference type="ChEBI" id="CHEBI:43474"/>
        <dbReference type="ChEBI" id="CHEBI:57798"/>
        <dbReference type="ChEBI" id="CHEBI:58130"/>
        <dbReference type="EC" id="3.1.3.62"/>
    </reaction>
    <physiologicalReaction direction="left-to-right" evidence="14">
        <dbReference type="Rhea" id="RHEA:16990"/>
    </physiologicalReaction>
</comment>
<comment type="catalytic activity">
    <reaction evidence="12">
        <text>1D-myo-inositol 1,2,5,6-tetrakisphosphate + H2O = 1D-myo-inositol 1,2,6-trisphosphate + phosphate</text>
        <dbReference type="Rhea" id="RHEA:77119"/>
        <dbReference type="ChEBI" id="CHEBI:15377"/>
        <dbReference type="ChEBI" id="CHEBI:43474"/>
        <dbReference type="ChEBI" id="CHEBI:195535"/>
        <dbReference type="ChEBI" id="CHEBI:195537"/>
        <dbReference type="EC" id="3.1.3.62"/>
    </reaction>
    <physiologicalReaction direction="left-to-right" evidence="12">
        <dbReference type="Rhea" id="RHEA:77120"/>
    </physiologicalReaction>
</comment>
<evidence type="ECO:0000256" key="17">
    <source>
        <dbReference type="PIRSR" id="PIRSR000894-2"/>
    </source>
</evidence>
<evidence type="ECO:0000256" key="8">
    <source>
        <dbReference type="ARBA" id="ARBA00022801"/>
    </source>
</evidence>
<feature type="active site" description="Nucleophile" evidence="16">
    <location>
        <position position="58"/>
    </location>
</feature>
<sequence length="423" mass="48442">MNLLVVSFVLFLTSAAKAKYTQQHESYFSTHTYYDLVRGDIPNFPECKAERLWLFSRHGTRYPHHHELKAFNDLDDLRHRIIKNSEHHKRGTLSKDDLKLFKKWNLEVKKKDAGKITKSGEKELHHLGERLLQHFPQLLSSYSKDGVKINTSSKKRTKQSAKAMLSGIYGQPPEVTDSMVNDDLLLVRGQCPAWDESTESKEAKRESSSFKSGEVVQEVAKQVSDRLGFKDSLSVDTVETMYKMCGYEQAWHHKHTSPWCIPFSKDHLKVLEYLEDLKKYYKGAYGNPLSCKLGCRIVADLNDSLKQAQRNVSLYFSHDEEMRVLLVGLGIAEDQKRPTAANYAAMDSRQWRTSKLIPFSANILAVSYRCQNESDSKVGIFLNEHLLKLGKCQGQELCPLEQFLQAYSSTVDPSICNMDFCTL</sequence>
<dbReference type="GO" id="GO:0052745">
    <property type="term" value="F:inositol phosphate phosphatase activity"/>
    <property type="evidence" value="ECO:0007669"/>
    <property type="project" value="TreeGrafter"/>
</dbReference>
<evidence type="ECO:0000256" key="6">
    <source>
        <dbReference type="ARBA" id="ARBA00022475"/>
    </source>
</evidence>
<accession>R4WN79</accession>
<feature type="chain" id="PRO_5004372624" description="Multiple inositol polyphosphate phosphatase 1" evidence="18">
    <location>
        <begin position="19"/>
        <end position="423"/>
    </location>
</feature>
<comment type="catalytic activity">
    <reaction evidence="15">
        <text>(2R)-2,3-bisphosphoglycerate + H2O = (2R)-2-phosphoglycerate + phosphate</text>
        <dbReference type="Rhea" id="RHEA:27381"/>
        <dbReference type="ChEBI" id="CHEBI:15377"/>
        <dbReference type="ChEBI" id="CHEBI:43474"/>
        <dbReference type="ChEBI" id="CHEBI:58248"/>
        <dbReference type="ChEBI" id="CHEBI:58289"/>
        <dbReference type="EC" id="3.1.3.80"/>
    </reaction>
    <physiologicalReaction direction="left-to-right" evidence="15">
        <dbReference type="Rhea" id="RHEA:27382"/>
    </physiologicalReaction>
</comment>
<dbReference type="PANTHER" id="PTHR20963">
    <property type="entry name" value="MULTIPLE INOSITOL POLYPHOSPHATE PHOSPHATASE-RELATED"/>
    <property type="match status" value="1"/>
</dbReference>
<dbReference type="Pfam" id="PF00328">
    <property type="entry name" value="His_Phos_2"/>
    <property type="match status" value="1"/>
</dbReference>
<keyword evidence="10" id="KW-0325">Glycoprotein</keyword>
<evidence type="ECO:0000256" key="14">
    <source>
        <dbReference type="ARBA" id="ARBA00043691"/>
    </source>
</evidence>
<keyword evidence="9" id="KW-0472">Membrane</keyword>
<protein>
    <recommendedName>
        <fullName evidence="5">Multiple inositol polyphosphate phosphatase 1</fullName>
        <ecNumber evidence="4">3.1.3.62</ecNumber>
        <ecNumber evidence="3">3.1.3.80</ecNumber>
    </recommendedName>
    <alternativeName>
        <fullName evidence="11">2,3-bisphosphoglycerate 3-phosphatase</fullName>
    </alternativeName>
</protein>
<evidence type="ECO:0000256" key="1">
    <source>
        <dbReference type="ARBA" id="ARBA00004236"/>
    </source>
</evidence>
<dbReference type="PANTHER" id="PTHR20963:SF8">
    <property type="entry name" value="MULTIPLE INOSITOL POLYPHOSPHATE PHOSPHATASE 1"/>
    <property type="match status" value="1"/>
</dbReference>
<evidence type="ECO:0000256" key="4">
    <source>
        <dbReference type="ARBA" id="ARBA00013040"/>
    </source>
</evidence>
<keyword evidence="8" id="KW-0378">Hydrolase</keyword>
<feature type="signal peptide" evidence="18">
    <location>
        <begin position="1"/>
        <end position="18"/>
    </location>
</feature>
<feature type="disulfide bond" evidence="17">
    <location>
        <begin position="47"/>
        <end position="370"/>
    </location>
</feature>
<dbReference type="SUPFAM" id="SSF53254">
    <property type="entry name" value="Phosphoglycerate mutase-like"/>
    <property type="match status" value="1"/>
</dbReference>
<feature type="active site" description="Proton donor" evidence="16">
    <location>
        <position position="319"/>
    </location>
</feature>
<organism evidence="19">
    <name type="scientific">Riptortus pedestris</name>
    <name type="common">Bean bug</name>
    <dbReference type="NCBI Taxonomy" id="329032"/>
    <lineage>
        <taxon>Eukaryota</taxon>
        <taxon>Metazoa</taxon>
        <taxon>Ecdysozoa</taxon>
        <taxon>Arthropoda</taxon>
        <taxon>Hexapoda</taxon>
        <taxon>Insecta</taxon>
        <taxon>Pterygota</taxon>
        <taxon>Neoptera</taxon>
        <taxon>Paraneoptera</taxon>
        <taxon>Hemiptera</taxon>
        <taxon>Heteroptera</taxon>
        <taxon>Panheteroptera</taxon>
        <taxon>Pentatomomorpha</taxon>
        <taxon>Coreoidea</taxon>
        <taxon>Alydidae</taxon>
        <taxon>Riptortus</taxon>
    </lineage>
</organism>
<dbReference type="EMBL" id="AK417056">
    <property type="protein sequence ID" value="BAN20271.1"/>
    <property type="molecule type" value="mRNA"/>
</dbReference>
<evidence type="ECO:0000256" key="7">
    <source>
        <dbReference type="ARBA" id="ARBA00022729"/>
    </source>
</evidence>
<proteinExistence type="evidence at transcript level"/>
<dbReference type="AlphaFoldDB" id="R4WN79"/>
<feature type="disulfide bond" evidence="17">
    <location>
        <begin position="245"/>
        <end position="260"/>
    </location>
</feature>
<dbReference type="GO" id="GO:0034417">
    <property type="term" value="F:bisphosphoglycerate 3-phosphatase activity"/>
    <property type="evidence" value="ECO:0007669"/>
    <property type="project" value="UniProtKB-EC"/>
</dbReference>
<dbReference type="InterPro" id="IPR000560">
    <property type="entry name" value="His_Pase_clade-2"/>
</dbReference>
<comment type="catalytic activity">
    <reaction evidence="13">
        <text>1D-myo-inositol 1,2,4,5,6-pentakisphosphate + H2O = 1D-myo-inositol 1,2,5,6-tetrakisphosphate + phosphate</text>
        <dbReference type="Rhea" id="RHEA:77115"/>
        <dbReference type="ChEBI" id="CHEBI:15377"/>
        <dbReference type="ChEBI" id="CHEBI:43474"/>
        <dbReference type="ChEBI" id="CHEBI:57798"/>
        <dbReference type="ChEBI" id="CHEBI:195535"/>
        <dbReference type="EC" id="3.1.3.62"/>
    </reaction>
    <physiologicalReaction direction="left-to-right" evidence="13">
        <dbReference type="Rhea" id="RHEA:77116"/>
    </physiologicalReaction>
</comment>
<evidence type="ECO:0000256" key="9">
    <source>
        <dbReference type="ARBA" id="ARBA00023136"/>
    </source>
</evidence>
<evidence type="ECO:0000256" key="10">
    <source>
        <dbReference type="ARBA" id="ARBA00023180"/>
    </source>
</evidence>
<evidence type="ECO:0000256" key="12">
    <source>
        <dbReference type="ARBA" id="ARBA00043668"/>
    </source>
</evidence>
<keyword evidence="17" id="KW-1015">Disulfide bond</keyword>
<reference evidence="19" key="1">
    <citation type="journal article" date="2013" name="PLoS ONE">
        <title>Gene expression in gut symbiotic organ of stinkbug affected by extracellular bacterial symbiont.</title>
        <authorList>
            <person name="Futahashi R."/>
            <person name="Tanaka K."/>
            <person name="Tanahashi M."/>
            <person name="Nikoh N."/>
            <person name="Kikuchi Y."/>
            <person name="Lee B.L."/>
            <person name="Fukatsu T."/>
        </authorList>
    </citation>
    <scope>NUCLEOTIDE SEQUENCE</scope>
    <source>
        <tissue evidence="19">Midgut</tissue>
    </source>
</reference>
<dbReference type="GO" id="GO:0005886">
    <property type="term" value="C:plasma membrane"/>
    <property type="evidence" value="ECO:0007669"/>
    <property type="project" value="UniProtKB-SubCell"/>
</dbReference>
<comment type="similarity">
    <text evidence="2">Belongs to the histidine acid phosphatase family. MINPP1 subfamily.</text>
</comment>
<evidence type="ECO:0000256" key="5">
    <source>
        <dbReference type="ARBA" id="ARBA00018097"/>
    </source>
</evidence>
<dbReference type="GO" id="GO:0003993">
    <property type="term" value="F:acid phosphatase activity"/>
    <property type="evidence" value="ECO:0007669"/>
    <property type="project" value="TreeGrafter"/>
</dbReference>
<comment type="subcellular location">
    <subcellularLocation>
        <location evidence="1">Cell membrane</location>
    </subcellularLocation>
</comment>
<dbReference type="InterPro" id="IPR016274">
    <property type="entry name" value="Histidine_acid_Pase_euk"/>
</dbReference>
<dbReference type="Gene3D" id="3.40.50.1240">
    <property type="entry name" value="Phosphoglycerate mutase-like"/>
    <property type="match status" value="1"/>
</dbReference>
<evidence type="ECO:0000256" key="13">
    <source>
        <dbReference type="ARBA" id="ARBA00043671"/>
    </source>
</evidence>
<keyword evidence="7 18" id="KW-0732">Signal</keyword>
<evidence type="ECO:0000256" key="16">
    <source>
        <dbReference type="PIRSR" id="PIRSR000894-1"/>
    </source>
</evidence>
<evidence type="ECO:0000256" key="18">
    <source>
        <dbReference type="SAM" id="SignalP"/>
    </source>
</evidence>
<dbReference type="InterPro" id="IPR029033">
    <property type="entry name" value="His_PPase_superfam"/>
</dbReference>
<dbReference type="PIRSF" id="PIRSF000894">
    <property type="entry name" value="Acid_phosphatase"/>
    <property type="match status" value="1"/>
</dbReference>
<evidence type="ECO:0000256" key="11">
    <source>
        <dbReference type="ARBA" id="ARBA00031642"/>
    </source>
</evidence>
<evidence type="ECO:0000313" key="19">
    <source>
        <dbReference type="EMBL" id="BAN20271.1"/>
    </source>
</evidence>
<keyword evidence="6" id="KW-1003">Cell membrane</keyword>
<evidence type="ECO:0000256" key="2">
    <source>
        <dbReference type="ARBA" id="ARBA00008422"/>
    </source>
</evidence>
<evidence type="ECO:0000256" key="15">
    <source>
        <dbReference type="ARBA" id="ARBA00043832"/>
    </source>
</evidence>
<feature type="disulfide bond" evidence="17">
    <location>
        <begin position="392"/>
        <end position="398"/>
    </location>
</feature>
<name>R4WN79_RIPPE</name>
<dbReference type="EC" id="3.1.3.80" evidence="3"/>
<dbReference type="CDD" id="cd07061">
    <property type="entry name" value="HP_HAP_like"/>
    <property type="match status" value="1"/>
</dbReference>